<comment type="caution">
    <text evidence="3">The sequence shown here is derived from an EMBL/GenBank/DDBJ whole genome shotgun (WGS) entry which is preliminary data.</text>
</comment>
<accession>A0A2M9B6V1</accession>
<keyword evidence="2" id="KW-1133">Transmembrane helix</keyword>
<dbReference type="OrthoDB" id="5244221at2"/>
<feature type="compositionally biased region" description="Polar residues" evidence="1">
    <location>
        <begin position="8"/>
        <end position="23"/>
    </location>
</feature>
<dbReference type="InterPro" id="IPR016566">
    <property type="entry name" value="UCP010219"/>
</dbReference>
<keyword evidence="2" id="KW-0812">Transmembrane</keyword>
<evidence type="ECO:0000256" key="1">
    <source>
        <dbReference type="SAM" id="MobiDB-lite"/>
    </source>
</evidence>
<protein>
    <submittedName>
        <fullName evidence="3">Uncharacterized protein DUF3159</fullName>
    </submittedName>
</protein>
<feature type="transmembrane region" description="Helical" evidence="2">
    <location>
        <begin position="90"/>
        <end position="107"/>
    </location>
</feature>
<dbReference type="RefSeq" id="WP_100415244.1">
    <property type="nucleotide sequence ID" value="NZ_PGEZ01000002.1"/>
</dbReference>
<reference evidence="3 4" key="1">
    <citation type="submission" date="2017-11" db="EMBL/GenBank/DDBJ databases">
        <title>Genomic Encyclopedia of Archaeal and Bacterial Type Strains, Phase II (KMG-II): From Individual Species to Whole Genera.</title>
        <authorList>
            <person name="Goeker M."/>
        </authorList>
    </citation>
    <scope>NUCLEOTIDE SEQUENCE [LARGE SCALE GENOMIC DNA]</scope>
    <source>
        <strain evidence="3 4">DSM 27763</strain>
    </source>
</reference>
<feature type="transmembrane region" description="Helical" evidence="2">
    <location>
        <begin position="66"/>
        <end position="83"/>
    </location>
</feature>
<feature type="transmembrane region" description="Helical" evidence="2">
    <location>
        <begin position="201"/>
        <end position="218"/>
    </location>
</feature>
<dbReference type="Proteomes" id="UP000230842">
    <property type="component" value="Unassembled WGS sequence"/>
</dbReference>
<feature type="region of interest" description="Disordered" evidence="1">
    <location>
        <begin position="1"/>
        <end position="23"/>
    </location>
</feature>
<gene>
    <name evidence="3" type="ORF">CLV56_3143</name>
</gene>
<dbReference type="EMBL" id="PGEZ01000002">
    <property type="protein sequence ID" value="PJJ53652.1"/>
    <property type="molecule type" value="Genomic_DNA"/>
</dbReference>
<dbReference type="AlphaFoldDB" id="A0A2M9B6V1"/>
<evidence type="ECO:0000313" key="3">
    <source>
        <dbReference type="EMBL" id="PJJ53652.1"/>
    </source>
</evidence>
<evidence type="ECO:0000313" key="4">
    <source>
        <dbReference type="Proteomes" id="UP000230842"/>
    </source>
</evidence>
<feature type="transmembrane region" description="Helical" evidence="2">
    <location>
        <begin position="163"/>
        <end position="181"/>
    </location>
</feature>
<name>A0A2M9B6V1_9ACTN</name>
<feature type="transmembrane region" description="Helical" evidence="2">
    <location>
        <begin position="119"/>
        <end position="143"/>
    </location>
</feature>
<proteinExistence type="predicted"/>
<keyword evidence="2" id="KW-0472">Membrane</keyword>
<evidence type="ECO:0000256" key="2">
    <source>
        <dbReference type="SAM" id="Phobius"/>
    </source>
</evidence>
<keyword evidence="4" id="KW-1185">Reference proteome</keyword>
<sequence>MSDETTSEDGTAQERPSTPTTHATVEQVVRARLAQALGGVRGMVETAIPTIGFTLSWIITRDLERSLWIGGGLAVVALLVRIVQRSTPQFVINSLFGIGIAAVFALRSGEARDAFLPGLIYNGVYAVVLILTILVGHPLVGYLVGSVTGDLTGWRRDKRMVRLCAQLTWLLAIPCVLRVIVQYPLWAADQVALLGTAKIAMGWPLQVAALAAMAYLLGRNHTPIEDPAEAARLLSDEALSLRPPLQPRD</sequence>
<feature type="transmembrane region" description="Helical" evidence="2">
    <location>
        <begin position="40"/>
        <end position="60"/>
    </location>
</feature>
<organism evidence="3 4">
    <name type="scientific">Mumia flava</name>
    <dbReference type="NCBI Taxonomy" id="1348852"/>
    <lineage>
        <taxon>Bacteria</taxon>
        <taxon>Bacillati</taxon>
        <taxon>Actinomycetota</taxon>
        <taxon>Actinomycetes</taxon>
        <taxon>Propionibacteriales</taxon>
        <taxon>Nocardioidaceae</taxon>
        <taxon>Mumia</taxon>
    </lineage>
</organism>
<dbReference type="Pfam" id="PF11361">
    <property type="entry name" value="DUF3159"/>
    <property type="match status" value="1"/>
</dbReference>